<evidence type="ECO:0000313" key="8">
    <source>
        <dbReference type="Proteomes" id="UP000198635"/>
    </source>
</evidence>
<dbReference type="Gene3D" id="3.90.1720.10">
    <property type="entry name" value="endopeptidase domain like (from Nostoc punctiforme)"/>
    <property type="match status" value="1"/>
</dbReference>
<dbReference type="InterPro" id="IPR052062">
    <property type="entry name" value="Murein_DD/LD_carboxypeptidase"/>
</dbReference>
<feature type="domain" description="NlpC/P60" evidence="6">
    <location>
        <begin position="52"/>
        <end position="171"/>
    </location>
</feature>
<dbReference type="PROSITE" id="PS51257">
    <property type="entry name" value="PROKAR_LIPOPROTEIN"/>
    <property type="match status" value="1"/>
</dbReference>
<dbReference type="InterPro" id="IPR038765">
    <property type="entry name" value="Papain-like_cys_pep_sf"/>
</dbReference>
<evidence type="ECO:0000256" key="5">
    <source>
        <dbReference type="ARBA" id="ARBA00022807"/>
    </source>
</evidence>
<name>A0A1I3X4H4_9BACT</name>
<dbReference type="PANTHER" id="PTHR47360:SF1">
    <property type="entry name" value="ENDOPEPTIDASE NLPC-RELATED"/>
    <property type="match status" value="1"/>
</dbReference>
<evidence type="ECO:0000313" key="7">
    <source>
        <dbReference type="EMBL" id="SFK13746.1"/>
    </source>
</evidence>
<dbReference type="EMBL" id="FORX01000015">
    <property type="protein sequence ID" value="SFK13746.1"/>
    <property type="molecule type" value="Genomic_DNA"/>
</dbReference>
<dbReference type="AlphaFoldDB" id="A0A1I3X4H4"/>
<dbReference type="STRING" id="52560.SAMN04488082_11516"/>
<reference evidence="8" key="1">
    <citation type="submission" date="2016-10" db="EMBL/GenBank/DDBJ databases">
        <authorList>
            <person name="Varghese N."/>
            <person name="Submissions S."/>
        </authorList>
    </citation>
    <scope>NUCLEOTIDE SEQUENCE [LARGE SCALE GENOMIC DNA]</scope>
    <source>
        <strain evidence="8">DSM 5918</strain>
    </source>
</reference>
<evidence type="ECO:0000256" key="1">
    <source>
        <dbReference type="ARBA" id="ARBA00007074"/>
    </source>
</evidence>
<dbReference type="SUPFAM" id="SSF54001">
    <property type="entry name" value="Cysteine proteinases"/>
    <property type="match status" value="1"/>
</dbReference>
<protein>
    <submittedName>
        <fullName evidence="7">Lipoprotein Spr</fullName>
    </submittedName>
</protein>
<keyword evidence="4" id="KW-0378">Hydrolase</keyword>
<dbReference type="GO" id="GO:0008234">
    <property type="term" value="F:cysteine-type peptidase activity"/>
    <property type="evidence" value="ECO:0007669"/>
    <property type="project" value="UniProtKB-KW"/>
</dbReference>
<organism evidence="7 8">
    <name type="scientific">Desulfomicrobium apsheronum</name>
    <dbReference type="NCBI Taxonomy" id="52560"/>
    <lineage>
        <taxon>Bacteria</taxon>
        <taxon>Pseudomonadati</taxon>
        <taxon>Thermodesulfobacteriota</taxon>
        <taxon>Desulfovibrionia</taxon>
        <taxon>Desulfovibrionales</taxon>
        <taxon>Desulfomicrobiaceae</taxon>
        <taxon>Desulfomicrobium</taxon>
    </lineage>
</organism>
<keyword evidence="8" id="KW-1185">Reference proteome</keyword>
<comment type="similarity">
    <text evidence="1">Belongs to the peptidase C40 family.</text>
</comment>
<dbReference type="Pfam" id="PF00877">
    <property type="entry name" value="NLPC_P60"/>
    <property type="match status" value="1"/>
</dbReference>
<evidence type="ECO:0000256" key="3">
    <source>
        <dbReference type="ARBA" id="ARBA00022729"/>
    </source>
</evidence>
<accession>A0A1I3X4H4</accession>
<keyword evidence="5" id="KW-0788">Thiol protease</keyword>
<dbReference type="PROSITE" id="PS51935">
    <property type="entry name" value="NLPC_P60"/>
    <property type="match status" value="1"/>
</dbReference>
<dbReference type="RefSeq" id="WP_177193174.1">
    <property type="nucleotide sequence ID" value="NZ_FORX01000015.1"/>
</dbReference>
<keyword evidence="3" id="KW-0732">Signal</keyword>
<evidence type="ECO:0000256" key="4">
    <source>
        <dbReference type="ARBA" id="ARBA00022801"/>
    </source>
</evidence>
<keyword evidence="2" id="KW-0645">Protease</keyword>
<dbReference type="Proteomes" id="UP000198635">
    <property type="component" value="Unassembled WGS sequence"/>
</dbReference>
<evidence type="ECO:0000259" key="6">
    <source>
        <dbReference type="PROSITE" id="PS51935"/>
    </source>
</evidence>
<sequence length="172" mass="19412">MKSLKLRSLSGRMPLDLCGLFFLCLLFMGTGCAPKTMIQTPVIPPPQDTFTPTVSDILLSQFRAWKGVRHRIGGTDRQGVDCSGLMQAIFREAFQVELPRTSRDQSRMGQRVETRQMRPGDLVYFTDKGGDHIGVLVADRTFLHASASRGVILSTLDAYWWPRLRRVQRVLS</sequence>
<proteinExistence type="inferred from homology"/>
<keyword evidence="7" id="KW-0449">Lipoprotein</keyword>
<dbReference type="GO" id="GO:0006508">
    <property type="term" value="P:proteolysis"/>
    <property type="evidence" value="ECO:0007669"/>
    <property type="project" value="UniProtKB-KW"/>
</dbReference>
<gene>
    <name evidence="7" type="ORF">SAMN04488082_11516</name>
</gene>
<dbReference type="InterPro" id="IPR000064">
    <property type="entry name" value="NLP_P60_dom"/>
</dbReference>
<evidence type="ECO:0000256" key="2">
    <source>
        <dbReference type="ARBA" id="ARBA00022670"/>
    </source>
</evidence>
<dbReference type="PANTHER" id="PTHR47360">
    <property type="entry name" value="MUREIN DD-ENDOPEPTIDASE MEPS/MUREIN LD-CARBOXYPEPTIDASE"/>
    <property type="match status" value="1"/>
</dbReference>